<sequence length="140" mass="16007">MKLKLVNGSAMMKTNILLVSGLALTLLSGCAQISPIAKTRNNEDSAELHSIDPNNHNAVAKHYEDMANEMKLKLRTKKKLLAEYEEYSYYYGRKGQNLQSHTTANIRYLENSIKENMKQAAIHRKMALDEQKRSLSFFNE</sequence>
<dbReference type="EMBL" id="FNNH01000059">
    <property type="protein sequence ID" value="SDX08986.1"/>
    <property type="molecule type" value="Genomic_DNA"/>
</dbReference>
<dbReference type="AlphaFoldDB" id="A0A1H2YV06"/>
<feature type="chain" id="PRO_5010190637" description="DUF4398 domain-containing protein" evidence="1">
    <location>
        <begin position="34"/>
        <end position="140"/>
    </location>
</feature>
<evidence type="ECO:0000313" key="2">
    <source>
        <dbReference type="EMBL" id="SDX08986.1"/>
    </source>
</evidence>
<protein>
    <recommendedName>
        <fullName evidence="4">DUF4398 domain-containing protein</fullName>
    </recommendedName>
</protein>
<evidence type="ECO:0000256" key="1">
    <source>
        <dbReference type="SAM" id="SignalP"/>
    </source>
</evidence>
<name>A0A1H2YV06_9PROT</name>
<evidence type="ECO:0008006" key="4">
    <source>
        <dbReference type="Google" id="ProtNLM"/>
    </source>
</evidence>
<keyword evidence="1" id="KW-0732">Signal</keyword>
<accession>A0A1H2YV06</accession>
<dbReference type="PROSITE" id="PS51257">
    <property type="entry name" value="PROKAR_LIPOPROTEIN"/>
    <property type="match status" value="1"/>
</dbReference>
<gene>
    <name evidence="2" type="ORF">SAMN05421882_10592</name>
</gene>
<reference evidence="2 3" key="1">
    <citation type="submission" date="2016-10" db="EMBL/GenBank/DDBJ databases">
        <authorList>
            <person name="de Groot N.N."/>
        </authorList>
    </citation>
    <scope>NUCLEOTIDE SEQUENCE [LARGE SCALE GENOMIC DNA]</scope>
    <source>
        <strain evidence="2 3">Nm110</strain>
    </source>
</reference>
<proteinExistence type="predicted"/>
<organism evidence="2 3">
    <name type="scientific">Nitrosomonas communis</name>
    <dbReference type="NCBI Taxonomy" id="44574"/>
    <lineage>
        <taxon>Bacteria</taxon>
        <taxon>Pseudomonadati</taxon>
        <taxon>Pseudomonadota</taxon>
        <taxon>Betaproteobacteria</taxon>
        <taxon>Nitrosomonadales</taxon>
        <taxon>Nitrosomonadaceae</taxon>
        <taxon>Nitrosomonas</taxon>
    </lineage>
</organism>
<feature type="signal peptide" evidence="1">
    <location>
        <begin position="1"/>
        <end position="33"/>
    </location>
</feature>
<dbReference type="Proteomes" id="UP000183454">
    <property type="component" value="Unassembled WGS sequence"/>
</dbReference>
<evidence type="ECO:0000313" key="3">
    <source>
        <dbReference type="Proteomes" id="UP000183454"/>
    </source>
</evidence>